<organism evidence="1">
    <name type="scientific">viral metagenome</name>
    <dbReference type="NCBI Taxonomy" id="1070528"/>
    <lineage>
        <taxon>unclassified sequences</taxon>
        <taxon>metagenomes</taxon>
        <taxon>organismal metagenomes</taxon>
    </lineage>
</organism>
<dbReference type="EMBL" id="MT142248">
    <property type="protein sequence ID" value="QJA76863.1"/>
    <property type="molecule type" value="Genomic_DNA"/>
</dbReference>
<name>A0A6M3K3E1_9ZZZZ</name>
<dbReference type="AlphaFoldDB" id="A0A6M3K3E1"/>
<reference evidence="1" key="1">
    <citation type="submission" date="2020-03" db="EMBL/GenBank/DDBJ databases">
        <title>The deep terrestrial virosphere.</title>
        <authorList>
            <person name="Holmfeldt K."/>
            <person name="Nilsson E."/>
            <person name="Simone D."/>
            <person name="Lopez-Fernandez M."/>
            <person name="Wu X."/>
            <person name="de Brujin I."/>
            <person name="Lundin D."/>
            <person name="Andersson A."/>
            <person name="Bertilsson S."/>
            <person name="Dopson M."/>
        </authorList>
    </citation>
    <scope>NUCLEOTIDE SEQUENCE</scope>
    <source>
        <strain evidence="1">MM415A01412</strain>
    </source>
</reference>
<proteinExistence type="predicted"/>
<protein>
    <submittedName>
        <fullName evidence="1">Uncharacterized protein</fullName>
    </submittedName>
</protein>
<gene>
    <name evidence="1" type="ORF">MM415A01412_0011</name>
</gene>
<accession>A0A6M3K3E1</accession>
<evidence type="ECO:0000313" key="1">
    <source>
        <dbReference type="EMBL" id="QJA76863.1"/>
    </source>
</evidence>
<sequence length="91" mass="9967">MNYSFNIKASSKKLAIEQIDARIRQLAATQPVHRKDKLHLIATAKVFIDMLEDDSKRDVFVSMSGSIGTAVGGIQQIGVSISTHLLQRVAS</sequence>